<dbReference type="EMBL" id="HG739089">
    <property type="protein sequence ID" value="CDP00249.1"/>
    <property type="molecule type" value="Genomic_DNA"/>
</dbReference>
<dbReference type="OrthoDB" id="1739141at2759"/>
<evidence type="ECO:0000313" key="2">
    <source>
        <dbReference type="Proteomes" id="UP000295252"/>
    </source>
</evidence>
<dbReference type="Proteomes" id="UP000295252">
    <property type="component" value="Chromosome III"/>
</dbReference>
<dbReference type="InParanoid" id="A0A068TWE0"/>
<keyword evidence="2" id="KW-1185">Reference proteome</keyword>
<dbReference type="Gramene" id="CDP00249">
    <property type="protein sequence ID" value="CDP00249"/>
    <property type="gene ID" value="GSCOC_T00032131001"/>
</dbReference>
<accession>A0A068TWE0</accession>
<evidence type="ECO:0000313" key="1">
    <source>
        <dbReference type="EMBL" id="CDP00249.1"/>
    </source>
</evidence>
<protein>
    <submittedName>
        <fullName evidence="1">Uncharacterized protein</fullName>
    </submittedName>
</protein>
<reference evidence="2" key="1">
    <citation type="journal article" date="2014" name="Science">
        <title>The coffee genome provides insight into the convergent evolution of caffeine biosynthesis.</title>
        <authorList>
            <person name="Denoeud F."/>
            <person name="Carretero-Paulet L."/>
            <person name="Dereeper A."/>
            <person name="Droc G."/>
            <person name="Guyot R."/>
            <person name="Pietrella M."/>
            <person name="Zheng C."/>
            <person name="Alberti A."/>
            <person name="Anthony F."/>
            <person name="Aprea G."/>
            <person name="Aury J.M."/>
            <person name="Bento P."/>
            <person name="Bernard M."/>
            <person name="Bocs S."/>
            <person name="Campa C."/>
            <person name="Cenci A."/>
            <person name="Combes M.C."/>
            <person name="Crouzillat D."/>
            <person name="Da Silva C."/>
            <person name="Daddiego L."/>
            <person name="De Bellis F."/>
            <person name="Dussert S."/>
            <person name="Garsmeur O."/>
            <person name="Gayraud T."/>
            <person name="Guignon V."/>
            <person name="Jahn K."/>
            <person name="Jamilloux V."/>
            <person name="Joet T."/>
            <person name="Labadie K."/>
            <person name="Lan T."/>
            <person name="Leclercq J."/>
            <person name="Lepelley M."/>
            <person name="Leroy T."/>
            <person name="Li L.T."/>
            <person name="Librado P."/>
            <person name="Lopez L."/>
            <person name="Munoz A."/>
            <person name="Noel B."/>
            <person name="Pallavicini A."/>
            <person name="Perrotta G."/>
            <person name="Poncet V."/>
            <person name="Pot D."/>
            <person name="Priyono X."/>
            <person name="Rigoreau M."/>
            <person name="Rouard M."/>
            <person name="Rozas J."/>
            <person name="Tranchant-Dubreuil C."/>
            <person name="VanBuren R."/>
            <person name="Zhang Q."/>
            <person name="Andrade A.C."/>
            <person name="Argout X."/>
            <person name="Bertrand B."/>
            <person name="de Kochko A."/>
            <person name="Graziosi G."/>
            <person name="Henry R.J."/>
            <person name="Jayarama X."/>
            <person name="Ming R."/>
            <person name="Nagai C."/>
            <person name="Rounsley S."/>
            <person name="Sankoff D."/>
            <person name="Giuliano G."/>
            <person name="Albert V.A."/>
            <person name="Wincker P."/>
            <person name="Lashermes P."/>
        </authorList>
    </citation>
    <scope>NUCLEOTIDE SEQUENCE [LARGE SCALE GENOMIC DNA]</scope>
    <source>
        <strain evidence="2">cv. DH200-94</strain>
    </source>
</reference>
<proteinExistence type="predicted"/>
<gene>
    <name evidence="1" type="ORF">GSCOC_T00032131001</name>
</gene>
<name>A0A068TWE0_COFCA</name>
<organism evidence="1 2">
    <name type="scientific">Coffea canephora</name>
    <name type="common">Robusta coffee</name>
    <dbReference type="NCBI Taxonomy" id="49390"/>
    <lineage>
        <taxon>Eukaryota</taxon>
        <taxon>Viridiplantae</taxon>
        <taxon>Streptophyta</taxon>
        <taxon>Embryophyta</taxon>
        <taxon>Tracheophyta</taxon>
        <taxon>Spermatophyta</taxon>
        <taxon>Magnoliopsida</taxon>
        <taxon>eudicotyledons</taxon>
        <taxon>Gunneridae</taxon>
        <taxon>Pentapetalae</taxon>
        <taxon>asterids</taxon>
        <taxon>lamiids</taxon>
        <taxon>Gentianales</taxon>
        <taxon>Rubiaceae</taxon>
        <taxon>Ixoroideae</taxon>
        <taxon>Gardenieae complex</taxon>
        <taxon>Bertiereae - Coffeeae clade</taxon>
        <taxon>Coffeeae</taxon>
        <taxon>Coffea</taxon>
    </lineage>
</organism>
<dbReference type="AlphaFoldDB" id="A0A068TWE0"/>
<dbReference type="PhylomeDB" id="A0A068TWE0"/>
<sequence>MLLAGVPRTDEDQTYLCRYEDYHPLVSILKDGDKIEVGMQSLSIFEGLQLKKRGIHLIFENDDDYDGDEESLDQSQQSISERLRRFIGSPRKGDLITGSRGGNKQELQ</sequence>
<dbReference type="OMA" id="YLCRYED"/>